<evidence type="ECO:0000313" key="1">
    <source>
        <dbReference type="EMBL" id="KRX40193.1"/>
    </source>
</evidence>
<comment type="caution">
    <text evidence="1">The sequence shown here is derived from an EMBL/GenBank/DDBJ whole genome shotgun (WGS) entry which is preliminary data.</text>
</comment>
<protein>
    <submittedName>
        <fullName evidence="1">Uncharacterized protein</fullName>
    </submittedName>
</protein>
<sequence>MAGKQDCINGSISCLARHQKKRFLISTRKLVWVIGIVSQSVSQSVRHSLKKCILSAACLPLKIPKWKEGIAVEALNVT</sequence>
<name>A0A0V0TMT8_9BILA</name>
<organism evidence="1 2">
    <name type="scientific">Trichinella murrelli</name>
    <dbReference type="NCBI Taxonomy" id="144512"/>
    <lineage>
        <taxon>Eukaryota</taxon>
        <taxon>Metazoa</taxon>
        <taxon>Ecdysozoa</taxon>
        <taxon>Nematoda</taxon>
        <taxon>Enoplea</taxon>
        <taxon>Dorylaimia</taxon>
        <taxon>Trichinellida</taxon>
        <taxon>Trichinellidae</taxon>
        <taxon>Trichinella</taxon>
    </lineage>
</organism>
<keyword evidence="2" id="KW-1185">Reference proteome</keyword>
<dbReference type="EMBL" id="JYDJ01000207">
    <property type="protein sequence ID" value="KRX40193.1"/>
    <property type="molecule type" value="Genomic_DNA"/>
</dbReference>
<reference evidence="1 2" key="1">
    <citation type="submission" date="2015-01" db="EMBL/GenBank/DDBJ databases">
        <title>Evolution of Trichinella species and genotypes.</title>
        <authorList>
            <person name="Korhonen P.K."/>
            <person name="Edoardo P."/>
            <person name="Giuseppe L.R."/>
            <person name="Gasser R.B."/>
        </authorList>
    </citation>
    <scope>NUCLEOTIDE SEQUENCE [LARGE SCALE GENOMIC DNA]</scope>
    <source>
        <strain evidence="1">ISS417</strain>
    </source>
</reference>
<dbReference type="Proteomes" id="UP000055048">
    <property type="component" value="Unassembled WGS sequence"/>
</dbReference>
<evidence type="ECO:0000313" key="2">
    <source>
        <dbReference type="Proteomes" id="UP000055048"/>
    </source>
</evidence>
<dbReference type="AlphaFoldDB" id="A0A0V0TMT8"/>
<accession>A0A0V0TMT8</accession>
<gene>
    <name evidence="1" type="ORF">T05_11555</name>
</gene>
<dbReference type="OrthoDB" id="10434779at2759"/>
<proteinExistence type="predicted"/>